<feature type="repeat" description="PPR" evidence="3">
    <location>
        <begin position="767"/>
        <end position="801"/>
    </location>
</feature>
<keyword evidence="2" id="KW-0677">Repeat</keyword>
<dbReference type="PANTHER" id="PTHR47874:SF6">
    <property type="entry name" value="PENTATRICOPEPTIDE REPEAT-CONTAINING PROTEIN"/>
    <property type="match status" value="1"/>
</dbReference>
<dbReference type="EMBL" id="JACMSC010000009">
    <property type="protein sequence ID" value="KAG6507217.1"/>
    <property type="molecule type" value="Genomic_DNA"/>
</dbReference>
<feature type="transmembrane region" description="Helical" evidence="4">
    <location>
        <begin position="50"/>
        <end position="69"/>
    </location>
</feature>
<keyword evidence="6" id="KW-1185">Reference proteome</keyword>
<evidence type="ECO:0000313" key="5">
    <source>
        <dbReference type="EMBL" id="KAG6507217.1"/>
    </source>
</evidence>
<dbReference type="Pfam" id="PF13041">
    <property type="entry name" value="PPR_2"/>
    <property type="match status" value="4"/>
</dbReference>
<name>A0A8J5LAY8_ZINOF</name>
<evidence type="ECO:0000256" key="3">
    <source>
        <dbReference type="PROSITE-ProRule" id="PRU00708"/>
    </source>
</evidence>
<dbReference type="InterPro" id="IPR011990">
    <property type="entry name" value="TPR-like_helical_dom_sf"/>
</dbReference>
<comment type="similarity">
    <text evidence="1">Belongs to the PPR family. P subfamily.</text>
</comment>
<protein>
    <recommendedName>
        <fullName evidence="7">Pentatricopeptide repeat-containing protein</fullName>
    </recommendedName>
</protein>
<evidence type="ECO:0000256" key="1">
    <source>
        <dbReference type="ARBA" id="ARBA00007626"/>
    </source>
</evidence>
<dbReference type="Gene3D" id="1.25.40.10">
    <property type="entry name" value="Tetratricopeptide repeat domain"/>
    <property type="match status" value="3"/>
</dbReference>
<keyword evidence="4" id="KW-1133">Transmembrane helix</keyword>
<gene>
    <name evidence="5" type="ORF">ZIOFF_032558</name>
</gene>
<feature type="transmembrane region" description="Helical" evidence="4">
    <location>
        <begin position="26"/>
        <end position="45"/>
    </location>
</feature>
<comment type="caution">
    <text evidence="5">The sequence shown here is derived from an EMBL/GenBank/DDBJ whole genome shotgun (WGS) entry which is preliminary data.</text>
</comment>
<accession>A0A8J5LAY8</accession>
<feature type="repeat" description="PPR" evidence="3">
    <location>
        <begin position="662"/>
        <end position="696"/>
    </location>
</feature>
<evidence type="ECO:0000313" key="6">
    <source>
        <dbReference type="Proteomes" id="UP000734854"/>
    </source>
</evidence>
<dbReference type="GO" id="GO:0003729">
    <property type="term" value="F:mRNA binding"/>
    <property type="evidence" value="ECO:0007669"/>
    <property type="project" value="InterPro"/>
</dbReference>
<organism evidence="5 6">
    <name type="scientific">Zingiber officinale</name>
    <name type="common">Ginger</name>
    <name type="synonym">Amomum zingiber</name>
    <dbReference type="NCBI Taxonomy" id="94328"/>
    <lineage>
        <taxon>Eukaryota</taxon>
        <taxon>Viridiplantae</taxon>
        <taxon>Streptophyta</taxon>
        <taxon>Embryophyta</taxon>
        <taxon>Tracheophyta</taxon>
        <taxon>Spermatophyta</taxon>
        <taxon>Magnoliopsida</taxon>
        <taxon>Liliopsida</taxon>
        <taxon>Zingiberales</taxon>
        <taxon>Zingiberaceae</taxon>
        <taxon>Zingiber</taxon>
    </lineage>
</organism>
<dbReference type="InterPro" id="IPR002885">
    <property type="entry name" value="PPR_rpt"/>
</dbReference>
<feature type="repeat" description="PPR" evidence="3">
    <location>
        <begin position="697"/>
        <end position="731"/>
    </location>
</feature>
<sequence>MNDLSAAVLADRQRHFAPVPAAVPRVLIPLFLASIGVSIFILVVVHNAALLVSVLVVAALVLGLFVWNASAHRRSLAIRVFLEQFPETDLVKANDGQLVKVTGVMPPYLSPFLFGDSLNGNFQLEAGQGRRVGLDEIETISSSKMLYAVIVIGMALFSCDKASPLKETKLILTFASCGDFSLESSYEKAGRCVYTSTLLYEYHGCQLKQGRLNCRFFQWNLAYVERLTADFYITDAESGIRALVKAGHDSRVIPLIHENTLVNITAPNRDLSSTMKKWLQGRRLSCEARPMRLEEGYIREGTCLTVMGMLNKKNDVLILVPLPETISTNCLLQKFLLPVDLDGLLLKNAFEASFSHYPVAMAVGISPLELAAFAWSSSASSSSSCRLDPCPSRRISQRNFSVRAAKRRRTARKGPQQNARLDLSRILRTEAAVLGVERKAGSAKFTRLWPRAVLEALDNSISANQWESALKIFGLVRRQHWYQPISRTYARLLTMLGKCRQPDHATSLFRVMLSEGLKPTLDVYTSLVGAYGHSGLLDKAISTLEEMNAISDCEPDAHTYTVLISSCCKLRCFELIPQLLMEMSYLGIEPNTVTHNTIIDGYGKARMLEEMESHLSTMLETGKCLPDIYTMNSFVWAYGNNGRIEDMEKWYDEFQHMGIEPDIQTFNILIKSYGKVRMFEKMGLVMNFMKKRFFSPDTVTFNIIIECFGRVGNIEKMEYYFRLMKIQGVKPNSVTYCSVISGYTKAGLLEKVPAIIRQTENTDVVLDAPFFNSVIAAYGQARELKIMEEMFALMKEKNCVPDRVTFATMIRAYSDMGMHEVSKKLEDQMYALESKGEECAPSRVVAEVVEIGHCFSIASCATRVVDEFWISATAASSIYSLRTSTFDYSTYTLMRTLLRCTEPGPCSPSPRLLPSLAAPLALATPLRSAAALPLRASRPHRCLSPSPRL</sequence>
<feature type="repeat" description="PPR" evidence="3">
    <location>
        <begin position="556"/>
        <end position="590"/>
    </location>
</feature>
<dbReference type="Proteomes" id="UP000734854">
    <property type="component" value="Unassembled WGS sequence"/>
</dbReference>
<dbReference type="Pfam" id="PF01535">
    <property type="entry name" value="PPR"/>
    <property type="match status" value="1"/>
</dbReference>
<dbReference type="PANTHER" id="PTHR47874">
    <property type="entry name" value="EXPRESSED PROTEIN"/>
    <property type="match status" value="1"/>
</dbReference>
<evidence type="ECO:0000256" key="2">
    <source>
        <dbReference type="ARBA" id="ARBA00022737"/>
    </source>
</evidence>
<keyword evidence="4" id="KW-0472">Membrane</keyword>
<evidence type="ECO:0008006" key="7">
    <source>
        <dbReference type="Google" id="ProtNLM"/>
    </source>
</evidence>
<dbReference type="InterPro" id="IPR044179">
    <property type="entry name" value="PPR5-like"/>
</dbReference>
<feature type="repeat" description="PPR" evidence="3">
    <location>
        <begin position="591"/>
        <end position="625"/>
    </location>
</feature>
<keyword evidence="4" id="KW-0812">Transmembrane</keyword>
<feature type="repeat" description="PPR" evidence="3">
    <location>
        <begin position="485"/>
        <end position="519"/>
    </location>
</feature>
<evidence type="ECO:0000256" key="4">
    <source>
        <dbReference type="SAM" id="Phobius"/>
    </source>
</evidence>
<dbReference type="NCBIfam" id="TIGR00756">
    <property type="entry name" value="PPR"/>
    <property type="match status" value="8"/>
</dbReference>
<reference evidence="5 6" key="1">
    <citation type="submission" date="2020-08" db="EMBL/GenBank/DDBJ databases">
        <title>Plant Genome Project.</title>
        <authorList>
            <person name="Zhang R.-G."/>
        </authorList>
    </citation>
    <scope>NUCLEOTIDE SEQUENCE [LARGE SCALE GENOMIC DNA]</scope>
    <source>
        <tissue evidence="5">Rhizome</tissue>
    </source>
</reference>
<feature type="repeat" description="PPR" evidence="3">
    <location>
        <begin position="627"/>
        <end position="661"/>
    </location>
</feature>
<dbReference type="AlphaFoldDB" id="A0A8J5LAY8"/>
<dbReference type="PROSITE" id="PS51375">
    <property type="entry name" value="PPR"/>
    <property type="match status" value="7"/>
</dbReference>
<dbReference type="Pfam" id="PF12854">
    <property type="entry name" value="PPR_1"/>
    <property type="match status" value="1"/>
</dbReference>
<proteinExistence type="inferred from homology"/>